<proteinExistence type="predicted"/>
<keyword evidence="2" id="KW-1185">Reference proteome</keyword>
<reference evidence="1 2" key="1">
    <citation type="submission" date="2021-06" db="EMBL/GenBank/DDBJ databases">
        <authorList>
            <person name="Kallberg Y."/>
            <person name="Tangrot J."/>
            <person name="Rosling A."/>
        </authorList>
    </citation>
    <scope>NUCLEOTIDE SEQUENCE [LARGE SCALE GENOMIC DNA]</scope>
    <source>
        <strain evidence="1 2">120-4 pot B 10/14</strain>
    </source>
</reference>
<gene>
    <name evidence="1" type="ORF">GMARGA_LOCUS6904</name>
</gene>
<dbReference type="Proteomes" id="UP000789901">
    <property type="component" value="Unassembled WGS sequence"/>
</dbReference>
<feature type="non-terminal residue" evidence="1">
    <location>
        <position position="247"/>
    </location>
</feature>
<name>A0ABN7UJW9_GIGMA</name>
<sequence length="247" mass="29356">MDSCVNLSPNPEQVIQMLQKELPFTLPIADKRETRNVVRILRIMFKFEQLSDSFFKYKLVPLPRDLVDLDLKFTDSFLIKERANLKFLPEYYQALHQQYTFDKLPEAYFEVPEPKPDLPLTPQALCKELQGIFLFTPKDAANFKNYVEILREKYSFRRMPNDFLKRKRRLPSSPEALKISTQYTFPITEKEIALQFISQIKKEYNVTEPMTREYIQINFTDKPNLPVDYTAIKEVKLDIPITWPRTM</sequence>
<protein>
    <submittedName>
        <fullName evidence="1">3024_t:CDS:1</fullName>
    </submittedName>
</protein>
<comment type="caution">
    <text evidence="1">The sequence shown here is derived from an EMBL/GenBank/DDBJ whole genome shotgun (WGS) entry which is preliminary data.</text>
</comment>
<evidence type="ECO:0000313" key="1">
    <source>
        <dbReference type="EMBL" id="CAG8601407.1"/>
    </source>
</evidence>
<accession>A0ABN7UJW9</accession>
<dbReference type="EMBL" id="CAJVQB010003220">
    <property type="protein sequence ID" value="CAG8601407.1"/>
    <property type="molecule type" value="Genomic_DNA"/>
</dbReference>
<organism evidence="1 2">
    <name type="scientific">Gigaspora margarita</name>
    <dbReference type="NCBI Taxonomy" id="4874"/>
    <lineage>
        <taxon>Eukaryota</taxon>
        <taxon>Fungi</taxon>
        <taxon>Fungi incertae sedis</taxon>
        <taxon>Mucoromycota</taxon>
        <taxon>Glomeromycotina</taxon>
        <taxon>Glomeromycetes</taxon>
        <taxon>Diversisporales</taxon>
        <taxon>Gigasporaceae</taxon>
        <taxon>Gigaspora</taxon>
    </lineage>
</organism>
<evidence type="ECO:0000313" key="2">
    <source>
        <dbReference type="Proteomes" id="UP000789901"/>
    </source>
</evidence>